<feature type="region of interest" description="Disordered" evidence="4">
    <location>
        <begin position="1"/>
        <end position="38"/>
    </location>
</feature>
<feature type="region of interest" description="Disordered" evidence="4">
    <location>
        <begin position="471"/>
        <end position="603"/>
    </location>
</feature>
<feature type="compositionally biased region" description="Low complexity" evidence="4">
    <location>
        <begin position="925"/>
        <end position="935"/>
    </location>
</feature>
<organism evidence="6">
    <name type="scientific">Alexandrium monilatum</name>
    <dbReference type="NCBI Taxonomy" id="311494"/>
    <lineage>
        <taxon>Eukaryota</taxon>
        <taxon>Sar</taxon>
        <taxon>Alveolata</taxon>
        <taxon>Dinophyceae</taxon>
        <taxon>Gonyaulacales</taxon>
        <taxon>Pyrocystaceae</taxon>
        <taxon>Alexandrium</taxon>
    </lineage>
</organism>
<feature type="region of interest" description="Disordered" evidence="4">
    <location>
        <begin position="1009"/>
        <end position="1029"/>
    </location>
</feature>
<gene>
    <name evidence="6" type="ORF">AMON00008_LOCUS28443</name>
</gene>
<evidence type="ECO:0000256" key="3">
    <source>
        <dbReference type="SAM" id="Coils"/>
    </source>
</evidence>
<feature type="domain" description="RRM" evidence="5">
    <location>
        <begin position="608"/>
        <end position="689"/>
    </location>
</feature>
<feature type="compositionally biased region" description="Polar residues" evidence="4">
    <location>
        <begin position="479"/>
        <end position="491"/>
    </location>
</feature>
<reference evidence="6" key="1">
    <citation type="submission" date="2021-01" db="EMBL/GenBank/DDBJ databases">
        <authorList>
            <person name="Corre E."/>
            <person name="Pelletier E."/>
            <person name="Niang G."/>
            <person name="Scheremetjew M."/>
            <person name="Finn R."/>
            <person name="Kale V."/>
            <person name="Holt S."/>
            <person name="Cochrane G."/>
            <person name="Meng A."/>
            <person name="Brown T."/>
            <person name="Cohen L."/>
        </authorList>
    </citation>
    <scope>NUCLEOTIDE SEQUENCE</scope>
    <source>
        <strain evidence="6">CCMP3105</strain>
    </source>
</reference>
<feature type="domain" description="RRM" evidence="5">
    <location>
        <begin position="816"/>
        <end position="896"/>
    </location>
</feature>
<feature type="compositionally biased region" description="Polar residues" evidence="4">
    <location>
        <begin position="575"/>
        <end position="592"/>
    </location>
</feature>
<dbReference type="PROSITE" id="PS50102">
    <property type="entry name" value="RRM"/>
    <property type="match status" value="3"/>
</dbReference>
<feature type="region of interest" description="Disordered" evidence="4">
    <location>
        <begin position="902"/>
        <end position="935"/>
    </location>
</feature>
<dbReference type="Gene3D" id="3.30.70.330">
    <property type="match status" value="3"/>
</dbReference>
<evidence type="ECO:0000256" key="2">
    <source>
        <dbReference type="PROSITE-ProRule" id="PRU00176"/>
    </source>
</evidence>
<evidence type="ECO:0000256" key="4">
    <source>
        <dbReference type="SAM" id="MobiDB-lite"/>
    </source>
</evidence>
<dbReference type="Pfam" id="PF00076">
    <property type="entry name" value="RRM_1"/>
    <property type="match status" value="3"/>
</dbReference>
<dbReference type="GO" id="GO:0003723">
    <property type="term" value="F:RNA binding"/>
    <property type="evidence" value="ECO:0007669"/>
    <property type="project" value="UniProtKB-UniRule"/>
</dbReference>
<dbReference type="CDD" id="cd00590">
    <property type="entry name" value="RRM_SF"/>
    <property type="match status" value="3"/>
</dbReference>
<evidence type="ECO:0000256" key="1">
    <source>
        <dbReference type="ARBA" id="ARBA00022884"/>
    </source>
</evidence>
<keyword evidence="1 2" id="KW-0694">RNA-binding</keyword>
<protein>
    <recommendedName>
        <fullName evidence="5">RRM domain-containing protein</fullName>
    </recommendedName>
</protein>
<proteinExistence type="predicted"/>
<feature type="compositionally biased region" description="Low complexity" evidence="4">
    <location>
        <begin position="13"/>
        <end position="26"/>
    </location>
</feature>
<feature type="compositionally biased region" description="Polar residues" evidence="4">
    <location>
        <begin position="1"/>
        <end position="12"/>
    </location>
</feature>
<dbReference type="SUPFAM" id="SSF54928">
    <property type="entry name" value="RNA-binding domain, RBD"/>
    <property type="match status" value="2"/>
</dbReference>
<keyword evidence="3" id="KW-0175">Coiled coil</keyword>
<feature type="domain" description="RRM" evidence="5">
    <location>
        <begin position="709"/>
        <end position="781"/>
    </location>
</feature>
<name>A0A7S4R0F8_9DINO</name>
<evidence type="ECO:0000259" key="5">
    <source>
        <dbReference type="PROSITE" id="PS50102"/>
    </source>
</evidence>
<dbReference type="InterPro" id="IPR035979">
    <property type="entry name" value="RBD_domain_sf"/>
</dbReference>
<accession>A0A7S4R0F8</accession>
<dbReference type="AlphaFoldDB" id="A0A7S4R0F8"/>
<feature type="coiled-coil region" evidence="3">
    <location>
        <begin position="213"/>
        <end position="300"/>
    </location>
</feature>
<dbReference type="SMART" id="SM00360">
    <property type="entry name" value="RRM"/>
    <property type="match status" value="3"/>
</dbReference>
<dbReference type="InterPro" id="IPR000504">
    <property type="entry name" value="RRM_dom"/>
</dbReference>
<sequence length="1199" mass="125999">MAMSSRQGRQPQRSARSPGRSASPRKAALEPSLEREQALQKQLGELQKYKELEEKEKKKEEALKKKELLAAKKRLSKEVQTSMKAVKKYEQDVVKLQTQIRKLQGQESDVKKKTAETETKFKEKLHVTEVKHQDMESKLSQTYSDFAQEKSKLQQLQLQLDVLNNTNRDLSKPGQLPPGGAIGALRDAGEGRGLAVLHDSGVETTDAEGEERFAQAESEVYRLTQEIDAMRTQFEAAEEQKQTLLERLAEAERGELGSGQVAEDIHRECREAIEALRRELDKLREENEGLHEKLGNANKALELQEECIEELAGRASGVGEGLMNIASQELARCSVLQSESRNLSGDVSRRDSVDVSGGTLAAEESAAQRQAEDAVCVGDFVRLSGDSSLVREAFRSMGFAWTEQTDAMLGKSFQVVEVPKPGVVGVPSPDGSQGGVWYLPIGVLQKAASQPGTPGSASATASTAATFHRGLYPRGAQPTPVSSTSANSFGIQASHGRPSTPGRLSGFQGGGSGRPLVALSGSSGTMLGTTYPGQTPASSTSVPPPGPQSTPSPCAASSVGRQTPASPPSFGGLAGSSTGLEGTSQPASQTSVGVAGTMAPGSSSASSVSVIVSSIPFDLSDDHIIAEFARYGVIIEMRVQRDDSGPQNSYALLTFSSREEAARAVEAANGGKIFLPGATVPCEVGFARGAQVASPRSARAQQQGGAQPTQVIVRHIPSELPDDFLMGEFAKFGVISGFQVQRDPAGPEKSYAIMTYQSRDEAARAVEATGNGRFVLPGASVPCEVGLMRLGQVATGQPATARQQSGTLQQQQQQPHQVIVHSVPTETADDLLLAEFSKFGTVVDFKVHRESSGAPKSYAVMTYQTREEAMRAVEVTNGRLIMPGATAPAQVGFLQMSPLASAQVHTARQPPGSVPQQARPQSAPRLRSGPGLISGSPSGAAVVVTNADVRRQISGLSTTPGAEAAEGGFAWAAADARQPAHDLNVSAGALHSSRQKAVQRQRQMGLPSEPIAGMAAGGSDIRQLSPSGQRYLAGPPGCAPILAAGSTSAGGYLEAVHGQGGRVIAYRSPARSPMRSAGVAAPGTASPGVMMPTPGAAWRGGATMPMSARLGRQQAPVAKQELYLPSAAGAQSPVTAALGVVLTPAPAGAVASAETIDNLSCSMNRSTGAHLRDAVAKVTAKALREYRQNHRNSLAMDLP</sequence>
<dbReference type="InterPro" id="IPR012677">
    <property type="entry name" value="Nucleotide-bd_a/b_plait_sf"/>
</dbReference>
<dbReference type="EMBL" id="HBNR01041018">
    <property type="protein sequence ID" value="CAE4599775.1"/>
    <property type="molecule type" value="Transcribed_RNA"/>
</dbReference>
<evidence type="ECO:0000313" key="6">
    <source>
        <dbReference type="EMBL" id="CAE4599775.1"/>
    </source>
</evidence>
<dbReference type="PANTHER" id="PTHR10352">
    <property type="entry name" value="EUKARYOTIC TRANSLATION INITIATION FACTOR 3 SUBUNIT G"/>
    <property type="match status" value="1"/>
</dbReference>
<feature type="compositionally biased region" description="Polar residues" evidence="4">
    <location>
        <begin position="520"/>
        <end position="537"/>
    </location>
</feature>